<evidence type="ECO:0000313" key="1">
    <source>
        <dbReference type="EMBL" id="KAJ9650295.1"/>
    </source>
</evidence>
<sequence length="368" mass="38972">MAWRGPQRSEDTGPFPALEAGKCLRRHQRGGAAPRHRWMRTRHPEAAGAAGVVGTPARSGARSAGLQEQASEVARHAARRPPSAGGAPMLRSPASRRRSQPADTTGQARPDRCPRAPGEGTAGADRRRICARHRGRPAPGRDVAGAAIALLPSSPAALQLQRAGRALDVEALAAGQLDAAGIELASRWLCSSTPNPRPACGAAGSGGVGVGEERRDLQGGGAVGTRWRDLSRYVAGAGQRRPRRARSDRYLVRRCSWARRARPAGEAGTGHARGQQAPAWARGARSAAEAARKGEDQARRGETAAGGLDAQYRRPSGDSRILRGPEMKTPPEGGVSQRGSFRRRIARRVRQCSSAYNMNVTTAAPRQT</sequence>
<dbReference type="Proteomes" id="UP001172386">
    <property type="component" value="Unassembled WGS sequence"/>
</dbReference>
<keyword evidence="2" id="KW-1185">Reference proteome</keyword>
<gene>
    <name evidence="1" type="ORF">H2198_010395</name>
</gene>
<protein>
    <submittedName>
        <fullName evidence="1">Uncharacterized protein</fullName>
    </submittedName>
</protein>
<name>A0ACC2ZRX8_9EURO</name>
<evidence type="ECO:0000313" key="2">
    <source>
        <dbReference type="Proteomes" id="UP001172386"/>
    </source>
</evidence>
<proteinExistence type="predicted"/>
<comment type="caution">
    <text evidence="1">The sequence shown here is derived from an EMBL/GenBank/DDBJ whole genome shotgun (WGS) entry which is preliminary data.</text>
</comment>
<reference evidence="1" key="1">
    <citation type="submission" date="2022-10" db="EMBL/GenBank/DDBJ databases">
        <title>Culturing micro-colonial fungi from biological soil crusts in the Mojave desert and describing Neophaeococcomyces mojavensis, and introducing the new genera and species Taxawa tesnikishii.</title>
        <authorList>
            <person name="Kurbessoian T."/>
            <person name="Stajich J.E."/>
        </authorList>
    </citation>
    <scope>NUCLEOTIDE SEQUENCE</scope>
    <source>
        <strain evidence="1">JES_112</strain>
    </source>
</reference>
<organism evidence="1 2">
    <name type="scientific">Neophaeococcomyces mojaviensis</name>
    <dbReference type="NCBI Taxonomy" id="3383035"/>
    <lineage>
        <taxon>Eukaryota</taxon>
        <taxon>Fungi</taxon>
        <taxon>Dikarya</taxon>
        <taxon>Ascomycota</taxon>
        <taxon>Pezizomycotina</taxon>
        <taxon>Eurotiomycetes</taxon>
        <taxon>Chaetothyriomycetidae</taxon>
        <taxon>Chaetothyriales</taxon>
        <taxon>Chaetothyriales incertae sedis</taxon>
        <taxon>Neophaeococcomyces</taxon>
    </lineage>
</organism>
<accession>A0ACC2ZRX8</accession>
<dbReference type="EMBL" id="JAPDRQ010000359">
    <property type="protein sequence ID" value="KAJ9650295.1"/>
    <property type="molecule type" value="Genomic_DNA"/>
</dbReference>